<evidence type="ECO:0000313" key="1">
    <source>
        <dbReference type="EMBL" id="KAI3709135.1"/>
    </source>
</evidence>
<organism evidence="1 2">
    <name type="scientific">Cichorium intybus</name>
    <name type="common">Chicory</name>
    <dbReference type="NCBI Taxonomy" id="13427"/>
    <lineage>
        <taxon>Eukaryota</taxon>
        <taxon>Viridiplantae</taxon>
        <taxon>Streptophyta</taxon>
        <taxon>Embryophyta</taxon>
        <taxon>Tracheophyta</taxon>
        <taxon>Spermatophyta</taxon>
        <taxon>Magnoliopsida</taxon>
        <taxon>eudicotyledons</taxon>
        <taxon>Gunneridae</taxon>
        <taxon>Pentapetalae</taxon>
        <taxon>asterids</taxon>
        <taxon>campanulids</taxon>
        <taxon>Asterales</taxon>
        <taxon>Asteraceae</taxon>
        <taxon>Cichorioideae</taxon>
        <taxon>Cichorieae</taxon>
        <taxon>Cichoriinae</taxon>
        <taxon>Cichorium</taxon>
    </lineage>
</organism>
<reference evidence="2" key="1">
    <citation type="journal article" date="2022" name="Mol. Ecol. Resour.">
        <title>The genomes of chicory, endive, great burdock and yacon provide insights into Asteraceae palaeo-polyploidization history and plant inulin production.</title>
        <authorList>
            <person name="Fan W."/>
            <person name="Wang S."/>
            <person name="Wang H."/>
            <person name="Wang A."/>
            <person name="Jiang F."/>
            <person name="Liu H."/>
            <person name="Zhao H."/>
            <person name="Xu D."/>
            <person name="Zhang Y."/>
        </authorList>
    </citation>
    <scope>NUCLEOTIDE SEQUENCE [LARGE SCALE GENOMIC DNA]</scope>
    <source>
        <strain evidence="2">cv. Punajuju</strain>
    </source>
</reference>
<sequence length="174" mass="20166">MEDGWIRNDMDESFRRLPATTEDVSSEEGWWETGRDLSLCNMEVMADWWMEMVVGIEGMKPLNYRKYCGDLHILLAILELKIIKCSWILETGSENKIEPRSKRSNLFSKKSEVDSSRKHYLFEQADWKEKESSRRRGRRKRRIRGTFFMVVTGQAGTSATGDSSDGRDNDAGGR</sequence>
<dbReference type="EMBL" id="CM042015">
    <property type="protein sequence ID" value="KAI3709135.1"/>
    <property type="molecule type" value="Genomic_DNA"/>
</dbReference>
<reference evidence="1 2" key="2">
    <citation type="journal article" date="2022" name="Mol. Ecol. Resour.">
        <title>The genomes of chicory, endive, great burdock and yacon provide insights into Asteraceae paleo-polyploidization history and plant inulin production.</title>
        <authorList>
            <person name="Fan W."/>
            <person name="Wang S."/>
            <person name="Wang H."/>
            <person name="Wang A."/>
            <person name="Jiang F."/>
            <person name="Liu H."/>
            <person name="Zhao H."/>
            <person name="Xu D."/>
            <person name="Zhang Y."/>
        </authorList>
    </citation>
    <scope>NUCLEOTIDE SEQUENCE [LARGE SCALE GENOMIC DNA]</scope>
    <source>
        <strain evidence="2">cv. Punajuju</strain>
        <tissue evidence="1">Leaves</tissue>
    </source>
</reference>
<proteinExistence type="predicted"/>
<name>A0ACB9AL30_CICIN</name>
<gene>
    <name evidence="1" type="ORF">L2E82_38894</name>
</gene>
<protein>
    <submittedName>
        <fullName evidence="1">Uncharacterized protein</fullName>
    </submittedName>
</protein>
<dbReference type="Proteomes" id="UP001055811">
    <property type="component" value="Linkage Group LG07"/>
</dbReference>
<keyword evidence="2" id="KW-1185">Reference proteome</keyword>
<comment type="caution">
    <text evidence="1">The sequence shown here is derived from an EMBL/GenBank/DDBJ whole genome shotgun (WGS) entry which is preliminary data.</text>
</comment>
<accession>A0ACB9AL30</accession>
<evidence type="ECO:0000313" key="2">
    <source>
        <dbReference type="Proteomes" id="UP001055811"/>
    </source>
</evidence>